<keyword evidence="2 6" id="KW-0238">DNA-binding</keyword>
<dbReference type="InterPro" id="IPR000792">
    <property type="entry name" value="Tscrpt_reg_LuxR_C"/>
</dbReference>
<feature type="domain" description="Response regulatory" evidence="5">
    <location>
        <begin position="4"/>
        <end position="123"/>
    </location>
</feature>
<evidence type="ECO:0000259" key="4">
    <source>
        <dbReference type="PROSITE" id="PS50043"/>
    </source>
</evidence>
<keyword evidence="1 3" id="KW-0597">Phosphoprotein</keyword>
<dbReference type="CDD" id="cd17535">
    <property type="entry name" value="REC_NarL-like"/>
    <property type="match status" value="1"/>
</dbReference>
<dbReference type="CDD" id="cd06170">
    <property type="entry name" value="LuxR_C_like"/>
    <property type="match status" value="1"/>
</dbReference>
<keyword evidence="7" id="KW-1185">Reference proteome</keyword>
<dbReference type="PRINTS" id="PR00038">
    <property type="entry name" value="HTHLUXR"/>
</dbReference>
<evidence type="ECO:0000256" key="1">
    <source>
        <dbReference type="ARBA" id="ARBA00022553"/>
    </source>
</evidence>
<dbReference type="InterPro" id="IPR011006">
    <property type="entry name" value="CheY-like_superfamily"/>
</dbReference>
<gene>
    <name evidence="6" type="ORF">BKK80_32275</name>
</gene>
<evidence type="ECO:0000259" key="5">
    <source>
        <dbReference type="PROSITE" id="PS50110"/>
    </source>
</evidence>
<dbReference type="InterPro" id="IPR058245">
    <property type="entry name" value="NreC/VraR/RcsB-like_REC"/>
</dbReference>
<accession>A0A1D9IDU8</accession>
<evidence type="ECO:0000313" key="7">
    <source>
        <dbReference type="Proteomes" id="UP000177515"/>
    </source>
</evidence>
<protein>
    <submittedName>
        <fullName evidence="6">DNA-binding response regulator</fullName>
    </submittedName>
</protein>
<dbReference type="PANTHER" id="PTHR43214">
    <property type="entry name" value="TWO-COMPONENT RESPONSE REGULATOR"/>
    <property type="match status" value="1"/>
</dbReference>
<dbReference type="SMART" id="SM00421">
    <property type="entry name" value="HTH_LUXR"/>
    <property type="match status" value="1"/>
</dbReference>
<organism evidence="6 7">
    <name type="scientific">Cupriavidus malaysiensis</name>
    <dbReference type="NCBI Taxonomy" id="367825"/>
    <lineage>
        <taxon>Bacteria</taxon>
        <taxon>Pseudomonadati</taxon>
        <taxon>Pseudomonadota</taxon>
        <taxon>Betaproteobacteria</taxon>
        <taxon>Burkholderiales</taxon>
        <taxon>Burkholderiaceae</taxon>
        <taxon>Cupriavidus</taxon>
    </lineage>
</organism>
<name>A0A1D9IDU8_9BURK</name>
<dbReference type="PROSITE" id="PS50043">
    <property type="entry name" value="HTH_LUXR_2"/>
    <property type="match status" value="1"/>
</dbReference>
<dbReference type="SMART" id="SM00448">
    <property type="entry name" value="REC"/>
    <property type="match status" value="1"/>
</dbReference>
<dbReference type="Gene3D" id="3.40.50.2300">
    <property type="match status" value="1"/>
</dbReference>
<sequence length="233" mass="24590">MALRILIADDHPIVPAGLRGLLHGRPGWEVCGEAASAAELLSATEALRPDIVLTDYHMPAPNAKDGIRLLRALRRCLPQGQVIVLTMITNPAVLRAILRTGVHGLVLKDAPPAEMALAIAQVQRGLFYVGRSALRILAAALGYGEPGEPGLPGLQGLSPREIEVLRLYLNGSSLTDIARASHRSIKTVSSQKLSAMRKLGACNDQELFAYAAHSGLVLPGTAATVALARSGPI</sequence>
<dbReference type="PANTHER" id="PTHR43214:SF17">
    <property type="entry name" value="TRANSCRIPTIONAL REGULATORY PROTEIN RCSB"/>
    <property type="match status" value="1"/>
</dbReference>
<dbReference type="RefSeq" id="WP_071018308.1">
    <property type="nucleotide sequence ID" value="NZ_CP017755.1"/>
</dbReference>
<evidence type="ECO:0000256" key="2">
    <source>
        <dbReference type="ARBA" id="ARBA00023125"/>
    </source>
</evidence>
<dbReference type="Proteomes" id="UP000177515">
    <property type="component" value="Chromosome 2"/>
</dbReference>
<dbReference type="EMBL" id="CP017755">
    <property type="protein sequence ID" value="AOZ10282.1"/>
    <property type="molecule type" value="Genomic_DNA"/>
</dbReference>
<dbReference type="SUPFAM" id="SSF46894">
    <property type="entry name" value="C-terminal effector domain of the bipartite response regulators"/>
    <property type="match status" value="1"/>
</dbReference>
<dbReference type="GO" id="GO:0003677">
    <property type="term" value="F:DNA binding"/>
    <property type="evidence" value="ECO:0007669"/>
    <property type="project" value="UniProtKB-KW"/>
</dbReference>
<dbReference type="Pfam" id="PF00196">
    <property type="entry name" value="GerE"/>
    <property type="match status" value="1"/>
</dbReference>
<feature type="domain" description="HTH luxR-type" evidence="4">
    <location>
        <begin position="150"/>
        <end position="215"/>
    </location>
</feature>
<reference evidence="6 7" key="1">
    <citation type="submission" date="2016-10" db="EMBL/GenBank/DDBJ databases">
        <title>Complete genome sequences of three Cupriavidus strains isolated from various Malaysian environments.</title>
        <authorList>
            <person name="Abdullah A.A.-A."/>
            <person name="Shafie N.A.H."/>
            <person name="Lau N.S."/>
        </authorList>
    </citation>
    <scope>NUCLEOTIDE SEQUENCE [LARGE SCALE GENOMIC DNA]</scope>
    <source>
        <strain evidence="6 7">USMAA1020</strain>
    </source>
</reference>
<dbReference type="InterPro" id="IPR016032">
    <property type="entry name" value="Sig_transdc_resp-reg_C-effctor"/>
</dbReference>
<dbReference type="Pfam" id="PF00072">
    <property type="entry name" value="Response_reg"/>
    <property type="match status" value="1"/>
</dbReference>
<dbReference type="PROSITE" id="PS50110">
    <property type="entry name" value="RESPONSE_REGULATORY"/>
    <property type="match status" value="1"/>
</dbReference>
<feature type="modified residue" description="4-aspartylphosphate" evidence="3">
    <location>
        <position position="55"/>
    </location>
</feature>
<dbReference type="InterPro" id="IPR001789">
    <property type="entry name" value="Sig_transdc_resp-reg_receiver"/>
</dbReference>
<evidence type="ECO:0000256" key="3">
    <source>
        <dbReference type="PROSITE-ProRule" id="PRU00169"/>
    </source>
</evidence>
<dbReference type="InterPro" id="IPR039420">
    <property type="entry name" value="WalR-like"/>
</dbReference>
<evidence type="ECO:0000313" key="6">
    <source>
        <dbReference type="EMBL" id="AOZ10282.1"/>
    </source>
</evidence>
<proteinExistence type="predicted"/>
<dbReference type="SUPFAM" id="SSF52172">
    <property type="entry name" value="CheY-like"/>
    <property type="match status" value="1"/>
</dbReference>